<dbReference type="AlphaFoldDB" id="A0A5M6IU75"/>
<gene>
    <name evidence="1" type="ORF">F1189_12635</name>
</gene>
<dbReference type="RefSeq" id="WP_150041153.1">
    <property type="nucleotide sequence ID" value="NZ_OW485605.1"/>
</dbReference>
<keyword evidence="2" id="KW-1185">Reference proteome</keyword>
<dbReference type="Proteomes" id="UP000325255">
    <property type="component" value="Unassembled WGS sequence"/>
</dbReference>
<dbReference type="EMBL" id="VWPK01000017">
    <property type="protein sequence ID" value="KAA5611873.1"/>
    <property type="molecule type" value="Genomic_DNA"/>
</dbReference>
<comment type="caution">
    <text evidence="1">The sequence shown here is derived from an EMBL/GenBank/DDBJ whole genome shotgun (WGS) entry which is preliminary data.</text>
</comment>
<protein>
    <submittedName>
        <fullName evidence="1">Uncharacterized protein</fullName>
    </submittedName>
</protein>
<evidence type="ECO:0000313" key="1">
    <source>
        <dbReference type="EMBL" id="KAA5611873.1"/>
    </source>
</evidence>
<accession>A0A5M6IU75</accession>
<reference evidence="1 2" key="1">
    <citation type="submission" date="2019-09" db="EMBL/GenBank/DDBJ databases">
        <title>Genome sequence of Rhodovastum atsumiense, a diverse member of the Acetobacteraceae family of non-sulfur purple photosynthetic bacteria.</title>
        <authorList>
            <person name="Meyer T."/>
            <person name="Kyndt J."/>
        </authorList>
    </citation>
    <scope>NUCLEOTIDE SEQUENCE [LARGE SCALE GENOMIC DNA]</scope>
    <source>
        <strain evidence="1 2">DSM 21279</strain>
    </source>
</reference>
<sequence>MSGSTTATGGTPFTPAEVVAIRRYCGYGPPRQGVTDTVSAALASLTGDYIDVVRSVYLAVLPQLEADVPAMRTKVGTKKAAVWERNEREMEERRFLYREKRLQLCWTLGIESGPFLEVYIPGAFIV</sequence>
<dbReference type="OrthoDB" id="8593911at2"/>
<evidence type="ECO:0000313" key="2">
    <source>
        <dbReference type="Proteomes" id="UP000325255"/>
    </source>
</evidence>
<organism evidence="1 2">
    <name type="scientific">Rhodovastum atsumiense</name>
    <dbReference type="NCBI Taxonomy" id="504468"/>
    <lineage>
        <taxon>Bacteria</taxon>
        <taxon>Pseudomonadati</taxon>
        <taxon>Pseudomonadota</taxon>
        <taxon>Alphaproteobacteria</taxon>
        <taxon>Acetobacterales</taxon>
        <taxon>Acetobacteraceae</taxon>
        <taxon>Rhodovastum</taxon>
    </lineage>
</organism>
<proteinExistence type="predicted"/>
<name>A0A5M6IU75_9PROT</name>